<dbReference type="OrthoDB" id="66095at2759"/>
<evidence type="ECO:0000313" key="1">
    <source>
        <dbReference type="EMBL" id="KAF1998841.1"/>
    </source>
</evidence>
<gene>
    <name evidence="1" type="ORF">P154DRAFT_535939</name>
</gene>
<dbReference type="EMBL" id="ML977600">
    <property type="protein sequence ID" value="KAF1998841.1"/>
    <property type="molecule type" value="Genomic_DNA"/>
</dbReference>
<name>A0A6A5WFA8_9PLEO</name>
<dbReference type="AlphaFoldDB" id="A0A6A5WFA8"/>
<accession>A0A6A5WFA8</accession>
<proteinExistence type="predicted"/>
<organism evidence="1 2">
    <name type="scientific">Amniculicola lignicola CBS 123094</name>
    <dbReference type="NCBI Taxonomy" id="1392246"/>
    <lineage>
        <taxon>Eukaryota</taxon>
        <taxon>Fungi</taxon>
        <taxon>Dikarya</taxon>
        <taxon>Ascomycota</taxon>
        <taxon>Pezizomycotina</taxon>
        <taxon>Dothideomycetes</taxon>
        <taxon>Pleosporomycetidae</taxon>
        <taxon>Pleosporales</taxon>
        <taxon>Amniculicolaceae</taxon>
        <taxon>Amniculicola</taxon>
    </lineage>
</organism>
<reference evidence="1" key="1">
    <citation type="journal article" date="2020" name="Stud. Mycol.">
        <title>101 Dothideomycetes genomes: a test case for predicting lifestyles and emergence of pathogens.</title>
        <authorList>
            <person name="Haridas S."/>
            <person name="Albert R."/>
            <person name="Binder M."/>
            <person name="Bloem J."/>
            <person name="Labutti K."/>
            <person name="Salamov A."/>
            <person name="Andreopoulos B."/>
            <person name="Baker S."/>
            <person name="Barry K."/>
            <person name="Bills G."/>
            <person name="Bluhm B."/>
            <person name="Cannon C."/>
            <person name="Castanera R."/>
            <person name="Culley D."/>
            <person name="Daum C."/>
            <person name="Ezra D."/>
            <person name="Gonzalez J."/>
            <person name="Henrissat B."/>
            <person name="Kuo A."/>
            <person name="Liang C."/>
            <person name="Lipzen A."/>
            <person name="Lutzoni F."/>
            <person name="Magnuson J."/>
            <person name="Mondo S."/>
            <person name="Nolan M."/>
            <person name="Ohm R."/>
            <person name="Pangilinan J."/>
            <person name="Park H.-J."/>
            <person name="Ramirez L."/>
            <person name="Alfaro M."/>
            <person name="Sun H."/>
            <person name="Tritt A."/>
            <person name="Yoshinaga Y."/>
            <person name="Zwiers L.-H."/>
            <person name="Turgeon B."/>
            <person name="Goodwin S."/>
            <person name="Spatafora J."/>
            <person name="Crous P."/>
            <person name="Grigoriev I."/>
        </authorList>
    </citation>
    <scope>NUCLEOTIDE SEQUENCE</scope>
    <source>
        <strain evidence="1">CBS 123094</strain>
    </source>
</reference>
<protein>
    <submittedName>
        <fullName evidence="1">Uncharacterized protein</fullName>
    </submittedName>
</protein>
<keyword evidence="2" id="KW-1185">Reference proteome</keyword>
<sequence>MSFTPKCHDVTMVHNILQTFRFPTELILEIIDHARYWPELCGSFEHKSILADEEWTTSYTQANLYKVFAVSSTLYHSKTKLKEIEFEIVSHDQGWTTEGTKGTYKTTSWFEVSVLRPKYKRRRNTRLAHTFEGRFFKHPEDAFDDIRKDGWDIVPRPSREREPQRLCYEGMETTSGVTEGEYTWWLQGNIVTKGMSIFDGEMVKRYRVVWGCHRNPVFEGNEGAGLGEGFVDSLQEGDNIAIWARAKRRGWENHVYGIRTRIRFSF</sequence>
<evidence type="ECO:0000313" key="2">
    <source>
        <dbReference type="Proteomes" id="UP000799779"/>
    </source>
</evidence>
<dbReference type="Proteomes" id="UP000799779">
    <property type="component" value="Unassembled WGS sequence"/>
</dbReference>